<dbReference type="EMBL" id="JAJVCN010000001">
    <property type="protein sequence ID" value="MCE7003256.1"/>
    <property type="molecule type" value="Genomic_DNA"/>
</dbReference>
<dbReference type="CDD" id="cd06542">
    <property type="entry name" value="GH18_EndoS-like"/>
    <property type="match status" value="1"/>
</dbReference>
<proteinExistence type="inferred from homology"/>
<reference evidence="7 8" key="1">
    <citation type="submission" date="2021-12" db="EMBL/GenBank/DDBJ databases">
        <title>Genome sequence of Kibdelosporangium philippinense ATCC 49844.</title>
        <authorList>
            <person name="Fedorov E.A."/>
            <person name="Omeragic M."/>
            <person name="Shalygina K.F."/>
            <person name="Maclea K.S."/>
        </authorList>
    </citation>
    <scope>NUCLEOTIDE SEQUENCE [LARGE SCALE GENOMIC DNA]</scope>
    <source>
        <strain evidence="7 8">ATCC 49844</strain>
    </source>
</reference>
<name>A0ABS8Z5U1_9PSEU</name>
<dbReference type="Pfam" id="PF00704">
    <property type="entry name" value="Glyco_hydro_18"/>
    <property type="match status" value="1"/>
</dbReference>
<dbReference type="Proteomes" id="UP001521150">
    <property type="component" value="Unassembled WGS sequence"/>
</dbReference>
<dbReference type="PROSITE" id="PS01095">
    <property type="entry name" value="GH18_1"/>
    <property type="match status" value="1"/>
</dbReference>
<dbReference type="InterPro" id="IPR017853">
    <property type="entry name" value="GH"/>
</dbReference>
<dbReference type="PROSITE" id="PS51910">
    <property type="entry name" value="GH18_2"/>
    <property type="match status" value="1"/>
</dbReference>
<keyword evidence="1 3" id="KW-0378">Hydrolase</keyword>
<evidence type="ECO:0000313" key="8">
    <source>
        <dbReference type="Proteomes" id="UP001521150"/>
    </source>
</evidence>
<organism evidence="7 8">
    <name type="scientific">Kibdelosporangium philippinense</name>
    <dbReference type="NCBI Taxonomy" id="211113"/>
    <lineage>
        <taxon>Bacteria</taxon>
        <taxon>Bacillati</taxon>
        <taxon>Actinomycetota</taxon>
        <taxon>Actinomycetes</taxon>
        <taxon>Pseudonocardiales</taxon>
        <taxon>Pseudonocardiaceae</taxon>
        <taxon>Kibdelosporangium</taxon>
    </lineage>
</organism>
<evidence type="ECO:0000259" key="6">
    <source>
        <dbReference type="PROSITE" id="PS51910"/>
    </source>
</evidence>
<dbReference type="InterPro" id="IPR001223">
    <property type="entry name" value="Glyco_hydro18_cat"/>
</dbReference>
<feature type="chain" id="PRO_5046740706" evidence="5">
    <location>
        <begin position="26"/>
        <end position="295"/>
    </location>
</feature>
<feature type="signal peptide" evidence="5">
    <location>
        <begin position="1"/>
        <end position="25"/>
    </location>
</feature>
<comment type="similarity">
    <text evidence="4">Belongs to the glycosyl hydrolase 18 family.</text>
</comment>
<evidence type="ECO:0000256" key="1">
    <source>
        <dbReference type="ARBA" id="ARBA00022801"/>
    </source>
</evidence>
<keyword evidence="8" id="KW-1185">Reference proteome</keyword>
<evidence type="ECO:0000256" key="3">
    <source>
        <dbReference type="RuleBase" id="RU000489"/>
    </source>
</evidence>
<protein>
    <submittedName>
        <fullName evidence="7">Glycosyl hydrolase family 18 protein</fullName>
    </submittedName>
</protein>
<dbReference type="Gene3D" id="3.20.20.80">
    <property type="entry name" value="Glycosidases"/>
    <property type="match status" value="1"/>
</dbReference>
<dbReference type="GO" id="GO:0016787">
    <property type="term" value="F:hydrolase activity"/>
    <property type="evidence" value="ECO:0007669"/>
    <property type="project" value="UniProtKB-KW"/>
</dbReference>
<evidence type="ECO:0000256" key="2">
    <source>
        <dbReference type="ARBA" id="ARBA00023295"/>
    </source>
</evidence>
<dbReference type="InterPro" id="IPR001579">
    <property type="entry name" value="Glyco_hydro_18_chit_AS"/>
</dbReference>
<accession>A0ABS8Z5U1</accession>
<dbReference type="RefSeq" id="WP_233724806.1">
    <property type="nucleotide sequence ID" value="NZ_JAJVCN010000001.1"/>
</dbReference>
<feature type="domain" description="GH18" evidence="6">
    <location>
        <begin position="33"/>
        <end position="289"/>
    </location>
</feature>
<keyword evidence="2 3" id="KW-0326">Glycosidase</keyword>
<evidence type="ECO:0000313" key="7">
    <source>
        <dbReference type="EMBL" id="MCE7003256.1"/>
    </source>
</evidence>
<dbReference type="NCBIfam" id="NF045482">
    <property type="entry name" value="Endoglyc_H"/>
    <property type="match status" value="1"/>
</dbReference>
<keyword evidence="5" id="KW-0732">Signal</keyword>
<dbReference type="SUPFAM" id="SSF51445">
    <property type="entry name" value="(Trans)glycosidases"/>
    <property type="match status" value="1"/>
</dbReference>
<gene>
    <name evidence="7" type="ORF">LWC34_10490</name>
</gene>
<dbReference type="InterPro" id="IPR054861">
    <property type="entry name" value="Endoglyc_H"/>
</dbReference>
<evidence type="ECO:0000256" key="4">
    <source>
        <dbReference type="RuleBase" id="RU004453"/>
    </source>
</evidence>
<evidence type="ECO:0000256" key="5">
    <source>
        <dbReference type="SAM" id="SignalP"/>
    </source>
</evidence>
<sequence>MSRIRRIGALIAAVALLTGGTTATAAAVRKTGPISVAYVEVNNHSMLNVGKYTLANGSGNVFDIGVIFAANINYNVATRSAYLYFNPNVQRVLDNVATQVRPLQAKGIKVTLSILGNHEGAGFANFPTKQAAEAFAKQLSDTVTKYGLDGIDFDDEYAEYGRNGTGQPNASSFVYLVTALRAAMPNKLITLYNIGPSASRLSYGGVNIASKFDYAWNPYYGTWSPPNLGLPKSKLSPAAVHINSTPTSTAANFARRTVSESYGVYLTYNLGAANANTYISSFTRELYGSDSRYTG</sequence>
<comment type="caution">
    <text evidence="7">The sequence shown here is derived from an EMBL/GenBank/DDBJ whole genome shotgun (WGS) entry which is preliminary data.</text>
</comment>